<dbReference type="GO" id="GO:0008610">
    <property type="term" value="P:lipid biosynthetic process"/>
    <property type="evidence" value="ECO:0007669"/>
    <property type="project" value="InterPro"/>
</dbReference>
<dbReference type="PANTHER" id="PTHR40048">
    <property type="entry name" value="RHAMNOSYL O-METHYLTRANSFERASE"/>
    <property type="match status" value="1"/>
</dbReference>
<dbReference type="InterPro" id="IPR029063">
    <property type="entry name" value="SAM-dependent_MTases_sf"/>
</dbReference>
<accession>A0A9D1PGK5</accession>
<dbReference type="GO" id="GO:0071770">
    <property type="term" value="P:DIM/DIP cell wall layer assembly"/>
    <property type="evidence" value="ECO:0007669"/>
    <property type="project" value="TreeGrafter"/>
</dbReference>
<dbReference type="Gene3D" id="3.40.50.150">
    <property type="entry name" value="Vaccinia Virus protein VP39"/>
    <property type="match status" value="1"/>
</dbReference>
<organism evidence="3 4">
    <name type="scientific">Candidatus Butyricicoccus avistercoris</name>
    <dbReference type="NCBI Taxonomy" id="2838518"/>
    <lineage>
        <taxon>Bacteria</taxon>
        <taxon>Bacillati</taxon>
        <taxon>Bacillota</taxon>
        <taxon>Clostridia</taxon>
        <taxon>Eubacteriales</taxon>
        <taxon>Butyricicoccaceae</taxon>
        <taxon>Butyricicoccus</taxon>
    </lineage>
</organism>
<comment type="caution">
    <text evidence="3">The sequence shown here is derived from an EMBL/GenBank/DDBJ whole genome shotgun (WGS) entry which is preliminary data.</text>
</comment>
<reference evidence="3" key="1">
    <citation type="journal article" date="2021" name="PeerJ">
        <title>Extensive microbial diversity within the chicken gut microbiome revealed by metagenomics and culture.</title>
        <authorList>
            <person name="Gilroy R."/>
            <person name="Ravi A."/>
            <person name="Getino M."/>
            <person name="Pursley I."/>
            <person name="Horton D.L."/>
            <person name="Alikhan N.F."/>
            <person name="Baker D."/>
            <person name="Gharbi K."/>
            <person name="Hall N."/>
            <person name="Watson M."/>
            <person name="Adriaenssens E.M."/>
            <person name="Foster-Nyarko E."/>
            <person name="Jarju S."/>
            <person name="Secka A."/>
            <person name="Antonio M."/>
            <person name="Oren A."/>
            <person name="Chaudhuri R.R."/>
            <person name="La Ragione R."/>
            <person name="Hildebrand F."/>
            <person name="Pallen M.J."/>
        </authorList>
    </citation>
    <scope>NUCLEOTIDE SEQUENCE</scope>
    <source>
        <strain evidence="3">CHK193-4272</strain>
    </source>
</reference>
<evidence type="ECO:0000256" key="1">
    <source>
        <dbReference type="ARBA" id="ARBA00022603"/>
    </source>
</evidence>
<evidence type="ECO:0000256" key="2">
    <source>
        <dbReference type="ARBA" id="ARBA00022679"/>
    </source>
</evidence>
<dbReference type="GO" id="GO:0005886">
    <property type="term" value="C:plasma membrane"/>
    <property type="evidence" value="ECO:0007669"/>
    <property type="project" value="TreeGrafter"/>
</dbReference>
<evidence type="ECO:0000313" key="3">
    <source>
        <dbReference type="EMBL" id="HIV61731.1"/>
    </source>
</evidence>
<evidence type="ECO:0000313" key="4">
    <source>
        <dbReference type="Proteomes" id="UP000886808"/>
    </source>
</evidence>
<sequence>MDAVELFQQEKEQNIRAMTQDSNTNNVRKAFMDHVGKYKYGYYSTWMGRPIIQLPQDMIALQELVMTVQPDLIIETGIAHGGSIIYSASLLALLDIYSPVKDLKREVVGIDIEIRPHNRKAIEEHAMYERITMLEGSSVAQEILKQVKEIAMKHKKVMVLLDSCHTHEHVLNELREYAPLVSKGSYIVVYDTAVEFVDASYSDRPWGKGNNPYTAVQSFLQENNQYELDINIENKYVLTSCPGGWLKKIL</sequence>
<dbReference type="Pfam" id="PF04989">
    <property type="entry name" value="RMNT_CmcI"/>
    <property type="match status" value="1"/>
</dbReference>
<name>A0A9D1PGK5_9FIRM</name>
<keyword evidence="1" id="KW-0489">Methyltransferase</keyword>
<dbReference type="InterPro" id="IPR007072">
    <property type="entry name" value="RNMT_CmcI"/>
</dbReference>
<proteinExistence type="predicted"/>
<dbReference type="EMBL" id="DXIE01000018">
    <property type="protein sequence ID" value="HIV61731.1"/>
    <property type="molecule type" value="Genomic_DNA"/>
</dbReference>
<reference evidence="3" key="2">
    <citation type="submission" date="2021-04" db="EMBL/GenBank/DDBJ databases">
        <authorList>
            <person name="Gilroy R."/>
        </authorList>
    </citation>
    <scope>NUCLEOTIDE SEQUENCE</scope>
    <source>
        <strain evidence="3">CHK193-4272</strain>
    </source>
</reference>
<dbReference type="SUPFAM" id="SSF53335">
    <property type="entry name" value="S-adenosyl-L-methionine-dependent methyltransferases"/>
    <property type="match status" value="1"/>
</dbReference>
<protein>
    <submittedName>
        <fullName evidence="3">Cephalosporin hydroxylase family protein</fullName>
    </submittedName>
</protein>
<gene>
    <name evidence="3" type="ORF">H9746_02625</name>
</gene>
<dbReference type="GO" id="GO:0008168">
    <property type="term" value="F:methyltransferase activity"/>
    <property type="evidence" value="ECO:0007669"/>
    <property type="project" value="UniProtKB-KW"/>
</dbReference>
<dbReference type="AlphaFoldDB" id="A0A9D1PGK5"/>
<dbReference type="Proteomes" id="UP000886808">
    <property type="component" value="Unassembled WGS sequence"/>
</dbReference>
<keyword evidence="2" id="KW-0808">Transferase</keyword>
<dbReference type="GO" id="GO:0032259">
    <property type="term" value="P:methylation"/>
    <property type="evidence" value="ECO:0007669"/>
    <property type="project" value="UniProtKB-KW"/>
</dbReference>
<dbReference type="PANTHER" id="PTHR40048:SF1">
    <property type="entry name" value="RHAMNOSYL O-METHYLTRANSFERASE"/>
    <property type="match status" value="1"/>
</dbReference>